<keyword evidence="1" id="KW-0004">4Fe-4S</keyword>
<keyword evidence="7" id="KW-1185">Reference proteome</keyword>
<dbReference type="InterPro" id="IPR039650">
    <property type="entry name" value="HdrA-like"/>
</dbReference>
<proteinExistence type="predicted"/>
<organism evidence="6 7">
    <name type="scientific">Nocardia wallacei</name>
    <dbReference type="NCBI Taxonomy" id="480035"/>
    <lineage>
        <taxon>Bacteria</taxon>
        <taxon>Bacillati</taxon>
        <taxon>Actinomycetota</taxon>
        <taxon>Actinomycetes</taxon>
        <taxon>Mycobacteriales</taxon>
        <taxon>Nocardiaceae</taxon>
        <taxon>Nocardia</taxon>
    </lineage>
</organism>
<dbReference type="InterPro" id="IPR036188">
    <property type="entry name" value="FAD/NAD-bd_sf"/>
</dbReference>
<name>A0A7G1KNL8_9NOCA</name>
<evidence type="ECO:0000256" key="4">
    <source>
        <dbReference type="ARBA" id="ARBA00023004"/>
    </source>
</evidence>
<dbReference type="Proteomes" id="UP000516173">
    <property type="component" value="Chromosome"/>
</dbReference>
<dbReference type="GO" id="GO:0051539">
    <property type="term" value="F:4 iron, 4 sulfur cluster binding"/>
    <property type="evidence" value="ECO:0007669"/>
    <property type="project" value="UniProtKB-KW"/>
</dbReference>
<evidence type="ECO:0008006" key="8">
    <source>
        <dbReference type="Google" id="ProtNLM"/>
    </source>
</evidence>
<gene>
    <name evidence="6" type="ORF">NWFMUON74_45600</name>
</gene>
<dbReference type="EMBL" id="AP023396">
    <property type="protein sequence ID" value="BCK56788.1"/>
    <property type="molecule type" value="Genomic_DNA"/>
</dbReference>
<dbReference type="PANTHER" id="PTHR43498">
    <property type="entry name" value="FERREDOXIN:COB-COM HETERODISULFIDE REDUCTASE SUBUNIT A"/>
    <property type="match status" value="1"/>
</dbReference>
<evidence type="ECO:0000313" key="6">
    <source>
        <dbReference type="EMBL" id="BCK56788.1"/>
    </source>
</evidence>
<protein>
    <recommendedName>
        <fullName evidence="8">FAD-dependent oxidoreductase</fullName>
    </recommendedName>
</protein>
<evidence type="ECO:0000313" key="7">
    <source>
        <dbReference type="Proteomes" id="UP000516173"/>
    </source>
</evidence>
<dbReference type="PANTHER" id="PTHR43498:SF1">
    <property type="entry name" value="COB--COM HETERODISULFIDE REDUCTASE IRON-SULFUR SUBUNIT A"/>
    <property type="match status" value="1"/>
</dbReference>
<dbReference type="KEGG" id="nwl:NWFMUON74_45600"/>
<keyword evidence="4" id="KW-0408">Iron</keyword>
<keyword evidence="2" id="KW-0479">Metal-binding</keyword>
<evidence type="ECO:0000256" key="5">
    <source>
        <dbReference type="ARBA" id="ARBA00023014"/>
    </source>
</evidence>
<evidence type="ECO:0000256" key="1">
    <source>
        <dbReference type="ARBA" id="ARBA00022485"/>
    </source>
</evidence>
<dbReference type="SUPFAM" id="SSF51905">
    <property type="entry name" value="FAD/NAD(P)-binding domain"/>
    <property type="match status" value="1"/>
</dbReference>
<sequence>MTHRPIPQRGRGFAMTSTDRYDVVVAGGGSAGVAAAVGAARTGARTLLIERGPCLGGAATLRNVLTYCGIYTRADPPRQVVFGVAEEVLRGLRRLGAVSAPTRFTSVAVVFDPESVKLVLDRICHDAGVDVRLDSQLVGADRHGEVIGAVHLADHQGLHTIRAAAYVDATGEADLANFGGAAVRYGNGGLVQNGTLGVRFGGIPRAAEVTRETLATAVAAAKLRGAHVLAERGLVARLPISGDIVTYVVDEGYDARDARELTRAQTHARAQAQEYLAVLRTLPGCADAHIVTTGPEIGTRESRHLLGHYRLSTDEVLGAARHEEVVAMGAWPIEYHPGPGVVPQWQFISGDAHYDIPFGVVRSIDTANLFAAGRTVDADRYAGASLRVMGTAFATGHAAGIGAALHAAGAGTSAALVQRELLCQGAYLEIPRAA</sequence>
<dbReference type="GO" id="GO:0046872">
    <property type="term" value="F:metal ion binding"/>
    <property type="evidence" value="ECO:0007669"/>
    <property type="project" value="UniProtKB-KW"/>
</dbReference>
<keyword evidence="3" id="KW-0560">Oxidoreductase</keyword>
<dbReference type="AlphaFoldDB" id="A0A7G1KNL8"/>
<dbReference type="Pfam" id="PF12831">
    <property type="entry name" value="FAD_oxidored"/>
    <property type="match status" value="1"/>
</dbReference>
<accession>A0A7G1KNL8</accession>
<evidence type="ECO:0000256" key="3">
    <source>
        <dbReference type="ARBA" id="ARBA00023002"/>
    </source>
</evidence>
<dbReference type="Gene3D" id="3.50.50.60">
    <property type="entry name" value="FAD/NAD(P)-binding domain"/>
    <property type="match status" value="1"/>
</dbReference>
<reference evidence="6 7" key="1">
    <citation type="submission" date="2020-08" db="EMBL/GenBank/DDBJ databases">
        <title>Genome Sequencing of Nocardia wallacei strain FMUON74 and assembly.</title>
        <authorList>
            <person name="Toyokawa M."/>
            <person name="Uesaka K."/>
        </authorList>
    </citation>
    <scope>NUCLEOTIDE SEQUENCE [LARGE SCALE GENOMIC DNA]</scope>
    <source>
        <strain evidence="6 7">FMUON74</strain>
    </source>
</reference>
<evidence type="ECO:0000256" key="2">
    <source>
        <dbReference type="ARBA" id="ARBA00022723"/>
    </source>
</evidence>
<keyword evidence="5" id="KW-0411">Iron-sulfur</keyword>
<dbReference type="GO" id="GO:0016491">
    <property type="term" value="F:oxidoreductase activity"/>
    <property type="evidence" value="ECO:0007669"/>
    <property type="project" value="UniProtKB-KW"/>
</dbReference>